<dbReference type="EMBL" id="JAKKSL010000001">
    <property type="protein sequence ID" value="MCI2282598.1"/>
    <property type="molecule type" value="Genomic_DNA"/>
</dbReference>
<reference evidence="6" key="1">
    <citation type="submission" date="2022-01" db="EMBL/GenBank/DDBJ databases">
        <title>Colwellia maritima, isolated from seawater.</title>
        <authorList>
            <person name="Kristyanto S."/>
            <person name="Jung J."/>
            <person name="Jeon C.O."/>
        </authorList>
    </citation>
    <scope>NUCLEOTIDE SEQUENCE</scope>
    <source>
        <strain evidence="6">MSW7</strain>
    </source>
</reference>
<dbReference type="Gene3D" id="3.40.47.10">
    <property type="match status" value="1"/>
</dbReference>
<evidence type="ECO:0000259" key="5">
    <source>
        <dbReference type="PROSITE" id="PS52004"/>
    </source>
</evidence>
<keyword evidence="7" id="KW-1185">Reference proteome</keyword>
<proteinExistence type="inferred from homology"/>
<dbReference type="InterPro" id="IPR014031">
    <property type="entry name" value="Ketoacyl_synth_C"/>
</dbReference>
<keyword evidence="3 4" id="KW-0808">Transferase</keyword>
<protein>
    <recommendedName>
        <fullName evidence="5">Ketosynthase family 3 (KS3) domain-containing protein</fullName>
    </recommendedName>
</protein>
<dbReference type="Pfam" id="PF00109">
    <property type="entry name" value="ketoacyl-synt"/>
    <property type="match status" value="1"/>
</dbReference>
<feature type="domain" description="Ketosynthase family 3 (KS3)" evidence="5">
    <location>
        <begin position="1"/>
        <end position="376"/>
    </location>
</feature>
<dbReference type="InterPro" id="IPR000794">
    <property type="entry name" value="Beta-ketoacyl_synthase"/>
</dbReference>
<accession>A0ABS9WX93</accession>
<dbReference type="InterPro" id="IPR016039">
    <property type="entry name" value="Thiolase-like"/>
</dbReference>
<dbReference type="SMART" id="SM00825">
    <property type="entry name" value="PKS_KS"/>
    <property type="match status" value="1"/>
</dbReference>
<dbReference type="PANTHER" id="PTHR11712:SF336">
    <property type="entry name" value="3-OXOACYL-[ACYL-CARRIER-PROTEIN] SYNTHASE, MITOCHONDRIAL"/>
    <property type="match status" value="1"/>
</dbReference>
<dbReference type="Pfam" id="PF02801">
    <property type="entry name" value="Ketoacyl-synt_C"/>
    <property type="match status" value="1"/>
</dbReference>
<dbReference type="InterPro" id="IPR020841">
    <property type="entry name" value="PKS_Beta-ketoAc_synthase_dom"/>
</dbReference>
<evidence type="ECO:0000313" key="6">
    <source>
        <dbReference type="EMBL" id="MCI2282598.1"/>
    </source>
</evidence>
<evidence type="ECO:0000256" key="3">
    <source>
        <dbReference type="ARBA" id="ARBA00022679"/>
    </source>
</evidence>
<comment type="similarity">
    <text evidence="2 4">Belongs to the thiolase-like superfamily. Beta-ketoacyl-ACP synthases family.</text>
</comment>
<comment type="caution">
    <text evidence="6">The sequence shown here is derived from an EMBL/GenBank/DDBJ whole genome shotgun (WGS) entry which is preliminary data.</text>
</comment>
<evidence type="ECO:0000256" key="2">
    <source>
        <dbReference type="ARBA" id="ARBA00008467"/>
    </source>
</evidence>
<comment type="pathway">
    <text evidence="1">Lipid metabolism; fatty acid biosynthesis.</text>
</comment>
<dbReference type="PANTHER" id="PTHR11712">
    <property type="entry name" value="POLYKETIDE SYNTHASE-RELATED"/>
    <property type="match status" value="1"/>
</dbReference>
<evidence type="ECO:0000256" key="1">
    <source>
        <dbReference type="ARBA" id="ARBA00005194"/>
    </source>
</evidence>
<evidence type="ECO:0000256" key="4">
    <source>
        <dbReference type="RuleBase" id="RU003694"/>
    </source>
</evidence>
<dbReference type="RefSeq" id="WP_242283432.1">
    <property type="nucleotide sequence ID" value="NZ_JAKKSL010000001.1"/>
</dbReference>
<sequence>MIAKPERVFINASTSNSALGKQQYLPSSMFSSTKNGGIQRCSAPVGDHQVLYYAMQEQPSLNKTFEKMMGLLIEQVDLLLAQTALTPKQLNKTMLFIGSTSLDIGCIKPDSSQAIWLSQTDKIGQLLAEHYALHSLHFTFNTACTSGANALLYATNFIKQGKIDNVIVIGFEFFNRLSLNGFDSLDLISKTSVKPFSATRDGLILGEGIGAVLLSKHCTEHTQLEILGGYSSCDDHSLTITEEEGTHIVEVIKQALQNASIVQNDVDLIKVHGTASIKSDLAECNALNKLFTQLPKSYGFKSLIGHTLGACGVIELALFDHCIRHAYLPQLTYQEDKSAPLLLPFIESAAELIQSKIMLFNHFGFGGNNAALIVKKVEPS</sequence>
<dbReference type="InterPro" id="IPR014030">
    <property type="entry name" value="Ketoacyl_synth_N"/>
</dbReference>
<organism evidence="6 7">
    <name type="scientific">Colwellia maritima</name>
    <dbReference type="NCBI Taxonomy" id="2912588"/>
    <lineage>
        <taxon>Bacteria</taxon>
        <taxon>Pseudomonadati</taxon>
        <taxon>Pseudomonadota</taxon>
        <taxon>Gammaproteobacteria</taxon>
        <taxon>Alteromonadales</taxon>
        <taxon>Colwelliaceae</taxon>
        <taxon>Colwellia</taxon>
    </lineage>
</organism>
<evidence type="ECO:0000313" key="7">
    <source>
        <dbReference type="Proteomes" id="UP001139646"/>
    </source>
</evidence>
<gene>
    <name evidence="6" type="ORF">L3081_03265</name>
</gene>
<dbReference type="SUPFAM" id="SSF53901">
    <property type="entry name" value="Thiolase-like"/>
    <property type="match status" value="1"/>
</dbReference>
<dbReference type="Proteomes" id="UP001139646">
    <property type="component" value="Unassembled WGS sequence"/>
</dbReference>
<dbReference type="PROSITE" id="PS52004">
    <property type="entry name" value="KS3_2"/>
    <property type="match status" value="1"/>
</dbReference>
<name>A0ABS9WX93_9GAMM</name>